<keyword evidence="1" id="KW-0596">Phosphopantetheine</keyword>
<protein>
    <recommendedName>
        <fullName evidence="3">Carrier domain-containing protein</fullName>
    </recommendedName>
</protein>
<dbReference type="InterPro" id="IPR042099">
    <property type="entry name" value="ANL_N_sf"/>
</dbReference>
<dbReference type="Pfam" id="PF00501">
    <property type="entry name" value="AMP-binding"/>
    <property type="match status" value="1"/>
</dbReference>
<dbReference type="Pfam" id="PF07993">
    <property type="entry name" value="NAD_binding_4"/>
    <property type="match status" value="1"/>
</dbReference>
<evidence type="ECO:0000259" key="3">
    <source>
        <dbReference type="PROSITE" id="PS50075"/>
    </source>
</evidence>
<dbReference type="AlphaFoldDB" id="A0A9Q3GMU2"/>
<dbReference type="InterPro" id="IPR013120">
    <property type="entry name" value="FAR_NAD-bd"/>
</dbReference>
<reference evidence="4" key="1">
    <citation type="submission" date="2021-03" db="EMBL/GenBank/DDBJ databases">
        <title>Draft genome sequence of rust myrtle Austropuccinia psidii MF-1, a brazilian biotype.</title>
        <authorList>
            <person name="Quecine M.C."/>
            <person name="Pachon D.M.R."/>
            <person name="Bonatelli M.L."/>
            <person name="Correr F.H."/>
            <person name="Franceschini L.M."/>
            <person name="Leite T.F."/>
            <person name="Margarido G.R.A."/>
            <person name="Almeida C.A."/>
            <person name="Ferrarezi J.A."/>
            <person name="Labate C.A."/>
        </authorList>
    </citation>
    <scope>NUCLEOTIDE SEQUENCE</scope>
    <source>
        <strain evidence="4">MF-1</strain>
    </source>
</reference>
<evidence type="ECO:0000256" key="1">
    <source>
        <dbReference type="ARBA" id="ARBA00022450"/>
    </source>
</evidence>
<dbReference type="PROSITE" id="PS50075">
    <property type="entry name" value="CARRIER"/>
    <property type="match status" value="1"/>
</dbReference>
<accession>A0A9Q3GMU2</accession>
<dbReference type="EMBL" id="AVOT02003406">
    <property type="protein sequence ID" value="MBW0473423.1"/>
    <property type="molecule type" value="Genomic_DNA"/>
</dbReference>
<feature type="domain" description="Carrier" evidence="3">
    <location>
        <begin position="617"/>
        <end position="698"/>
    </location>
</feature>
<keyword evidence="5" id="KW-1185">Reference proteome</keyword>
<dbReference type="OrthoDB" id="429813at2759"/>
<dbReference type="Gene3D" id="3.40.50.12780">
    <property type="entry name" value="N-terminal domain of ligase-like"/>
    <property type="match status" value="1"/>
</dbReference>
<dbReference type="PANTHER" id="PTHR43439">
    <property type="entry name" value="PHENYLACETATE-COENZYME A LIGASE"/>
    <property type="match status" value="1"/>
</dbReference>
<dbReference type="PANTHER" id="PTHR43439:SF2">
    <property type="entry name" value="ENZYME, PUTATIVE (JCVI)-RELATED"/>
    <property type="match status" value="1"/>
</dbReference>
<dbReference type="Pfam" id="PF23562">
    <property type="entry name" value="AMP-binding_C_3"/>
    <property type="match status" value="1"/>
</dbReference>
<dbReference type="InterPro" id="IPR000873">
    <property type="entry name" value="AMP-dep_synth/lig_dom"/>
</dbReference>
<evidence type="ECO:0000256" key="2">
    <source>
        <dbReference type="ARBA" id="ARBA00022553"/>
    </source>
</evidence>
<dbReference type="InterPro" id="IPR051414">
    <property type="entry name" value="Adenylate-forming_Reductase"/>
</dbReference>
<evidence type="ECO:0000313" key="4">
    <source>
        <dbReference type="EMBL" id="MBW0473423.1"/>
    </source>
</evidence>
<keyword evidence="2" id="KW-0597">Phosphoprotein</keyword>
<dbReference type="SUPFAM" id="SSF47336">
    <property type="entry name" value="ACP-like"/>
    <property type="match status" value="1"/>
</dbReference>
<dbReference type="Proteomes" id="UP000765509">
    <property type="component" value="Unassembled WGS sequence"/>
</dbReference>
<dbReference type="InterPro" id="IPR036291">
    <property type="entry name" value="NAD(P)-bd_dom_sf"/>
</dbReference>
<sequence length="1147" mass="129759">MTKFYYEELEHKLPAFTRPRLNQPGLTPIQLMAFHFKKNANFPIAVLADISGDNRENEFILWQDAGKAIFKQADKFGQLWLRNQDIGSNETRPVVGILASGDPLSYFVTFLALMKVDCIPFAISPRNSAPAIAHLLQTTNCRHLLVQFDPEISPVSEETISRQQVKSVMKILPKHCRISLWKMPTAYDLFPCLANEDLWDDEGDLEVNGKEIFEFVDANVLPSRTLWILHSSGTTKFPKPIYINQAAFQGALNIHYLNNFLWTGKITSMMALPPFHSMAYNVGFYPILAEGTISGLFRPNLSANGLCQSPNINPVTIMASMRKLDCNIGIFSPLTITEFSDDPEALEFLKKMERVGFGGGPLEPEVGNFLVSQGVKLAPVYGMTETGCMTKFFSENFQPQFWEYFEFSPHITYDLIAHGKGEYELVVKSSGSHRCALDFEETELRPQAFHTRDLLLKHPKRPIYRIIGRIDDQIMLSTSEKTNPVPLEAALSSDKRIKRTVMFGRGKPQNGVIVEPAPGFEVDVSDCRAVQQYIDSIWPSVERVNNFAPSHSRIPRNLILPIDPRITSLPTTPKGLVARAAALERFKREIKNLYSQSETALALGSLHSQFNFENIGEIPVERVRAIIKSIVYEVSGRIINDNENFFEHGCDSMHAAQIRSKIVAFSRATLKNSIRIPQNIIYQLPTINRLCSWVELALSPSKTTQASSIDDLSPGCTTESCRLWTWIDKYKPKPQIAVLITGTTGSLGAHVLEDILKSRNIDRVFALNRFSLQNQSATERHRKAFIERGLDCQLLTEPKLTFLTGNSLDDLSSEEHLELENTVTHIIHLSYPVNFNLNLDGFENSFKFTSQLTNLLRKSPRSKSVKPTFVFASSVSTLSNYDGNKQEWVDEAEVDLMSCLGSGYGESKRVCEEIVQASAEEYDFISIILRIGQLCGSRGNGSWNHNEWFPLMVQSFFHLGCLPDGFDDVAWIPVDEAARALNDIAFYQRSDAHKKPYELIYRHLIHPKPTTWHSIIERIRQVLSNEKHSSGGLGKQQIELVSYKEWLQRLVNAKEEGAYKEVFGVIGALKLIEYFENQLTQGGLHETPRKGFEAMGVKRMITRLSETESAHLRDCHPIGENDVDKWLNYWRKTGLFQMPNTLVESVS</sequence>
<comment type="caution">
    <text evidence="4">The sequence shown here is derived from an EMBL/GenBank/DDBJ whole genome shotgun (WGS) entry which is preliminary data.</text>
</comment>
<dbReference type="Gene3D" id="3.40.50.720">
    <property type="entry name" value="NAD(P)-binding Rossmann-like Domain"/>
    <property type="match status" value="1"/>
</dbReference>
<dbReference type="InterPro" id="IPR009081">
    <property type="entry name" value="PP-bd_ACP"/>
</dbReference>
<organism evidence="4 5">
    <name type="scientific">Austropuccinia psidii MF-1</name>
    <dbReference type="NCBI Taxonomy" id="1389203"/>
    <lineage>
        <taxon>Eukaryota</taxon>
        <taxon>Fungi</taxon>
        <taxon>Dikarya</taxon>
        <taxon>Basidiomycota</taxon>
        <taxon>Pucciniomycotina</taxon>
        <taxon>Pucciniomycetes</taxon>
        <taxon>Pucciniales</taxon>
        <taxon>Sphaerophragmiaceae</taxon>
        <taxon>Austropuccinia</taxon>
    </lineage>
</organism>
<dbReference type="Gene3D" id="1.10.1200.10">
    <property type="entry name" value="ACP-like"/>
    <property type="match status" value="1"/>
</dbReference>
<gene>
    <name evidence="4" type="ORF">O181_013138</name>
</gene>
<evidence type="ECO:0000313" key="5">
    <source>
        <dbReference type="Proteomes" id="UP000765509"/>
    </source>
</evidence>
<dbReference type="SUPFAM" id="SSF51735">
    <property type="entry name" value="NAD(P)-binding Rossmann-fold domains"/>
    <property type="match status" value="1"/>
</dbReference>
<dbReference type="Pfam" id="PF00550">
    <property type="entry name" value="PP-binding"/>
    <property type="match status" value="1"/>
</dbReference>
<dbReference type="InterPro" id="IPR036736">
    <property type="entry name" value="ACP-like_sf"/>
</dbReference>
<name>A0A9Q3GMU2_9BASI</name>
<dbReference type="SUPFAM" id="SSF56801">
    <property type="entry name" value="Acetyl-CoA synthetase-like"/>
    <property type="match status" value="1"/>
</dbReference>
<proteinExistence type="predicted"/>